<dbReference type="VEuPathDB" id="FungiDB:H310_05664"/>
<evidence type="ECO:0000313" key="6">
    <source>
        <dbReference type="EMBL" id="ETW02050.1"/>
    </source>
</evidence>
<evidence type="ECO:0000259" key="5">
    <source>
        <dbReference type="PROSITE" id="PS50178"/>
    </source>
</evidence>
<reference evidence="6" key="1">
    <citation type="submission" date="2013-12" db="EMBL/GenBank/DDBJ databases">
        <title>The Genome Sequence of Aphanomyces invadans NJM9701.</title>
        <authorList>
            <consortium name="The Broad Institute Genomics Platform"/>
            <person name="Russ C."/>
            <person name="Tyler B."/>
            <person name="van West P."/>
            <person name="Dieguez-Uribeondo J."/>
            <person name="Young S.K."/>
            <person name="Zeng Q."/>
            <person name="Gargeya S."/>
            <person name="Fitzgerald M."/>
            <person name="Abouelleil A."/>
            <person name="Alvarado L."/>
            <person name="Chapman S.B."/>
            <person name="Gainer-Dewar J."/>
            <person name="Goldberg J."/>
            <person name="Griggs A."/>
            <person name="Gujja S."/>
            <person name="Hansen M."/>
            <person name="Howarth C."/>
            <person name="Imamovic A."/>
            <person name="Ireland A."/>
            <person name="Larimer J."/>
            <person name="McCowan C."/>
            <person name="Murphy C."/>
            <person name="Pearson M."/>
            <person name="Poon T.W."/>
            <person name="Priest M."/>
            <person name="Roberts A."/>
            <person name="Saif S."/>
            <person name="Shea T."/>
            <person name="Sykes S."/>
            <person name="Wortman J."/>
            <person name="Nusbaum C."/>
            <person name="Birren B."/>
        </authorList>
    </citation>
    <scope>NUCLEOTIDE SEQUENCE [LARGE SCALE GENOMIC DNA]</scope>
    <source>
        <strain evidence="6">NJM9701</strain>
    </source>
</reference>
<dbReference type="RefSeq" id="XP_008868654.1">
    <property type="nucleotide sequence ID" value="XM_008870432.1"/>
</dbReference>
<organism evidence="6">
    <name type="scientific">Aphanomyces invadans</name>
    <dbReference type="NCBI Taxonomy" id="157072"/>
    <lineage>
        <taxon>Eukaryota</taxon>
        <taxon>Sar</taxon>
        <taxon>Stramenopiles</taxon>
        <taxon>Oomycota</taxon>
        <taxon>Saprolegniomycetes</taxon>
        <taxon>Saprolegniales</taxon>
        <taxon>Verrucalvaceae</taxon>
        <taxon>Aphanomyces</taxon>
    </lineage>
</organism>
<sequence>MISIIVAGKAIRDENRQMDLVLNSPKKTTCLRCSKHFSLLRRKAICTACHEAFCKDCTVMLTFDKLEGAHRLCDFCSNAGHCLSIGGVDALPTRFSEDDLIVPVLEDNNLGTPDFPIAQSGPAAHFYRTYYQAGGNSPAPSTTP</sequence>
<dbReference type="EMBL" id="KI913961">
    <property type="protein sequence ID" value="ETW02050.1"/>
    <property type="molecule type" value="Genomic_DNA"/>
</dbReference>
<dbReference type="RefSeq" id="XP_008868655.1">
    <property type="nucleotide sequence ID" value="XM_008870433.1"/>
</dbReference>
<dbReference type="InterPro" id="IPR017455">
    <property type="entry name" value="Znf_FYVE-rel"/>
</dbReference>
<dbReference type="InterPro" id="IPR041282">
    <property type="entry name" value="FYVE_2"/>
</dbReference>
<dbReference type="GeneID" id="20082714"/>
<dbReference type="GO" id="GO:0008270">
    <property type="term" value="F:zinc ion binding"/>
    <property type="evidence" value="ECO:0007669"/>
    <property type="project" value="UniProtKB-KW"/>
</dbReference>
<keyword evidence="2 4" id="KW-0863">Zinc-finger</keyword>
<dbReference type="Gene3D" id="3.30.40.10">
    <property type="entry name" value="Zinc/RING finger domain, C3HC4 (zinc finger)"/>
    <property type="match status" value="1"/>
</dbReference>
<keyword evidence="3" id="KW-0862">Zinc</keyword>
<gene>
    <name evidence="6" type="ORF">H310_05664</name>
</gene>
<dbReference type="InterPro" id="IPR011011">
    <property type="entry name" value="Znf_FYVE_PHD"/>
</dbReference>
<name>A0A024U752_9STRA</name>
<feature type="domain" description="FYVE-type" evidence="5">
    <location>
        <begin position="24"/>
        <end position="81"/>
    </location>
</feature>
<dbReference type="AlphaFoldDB" id="A0A024U752"/>
<evidence type="ECO:0000256" key="3">
    <source>
        <dbReference type="ARBA" id="ARBA00022833"/>
    </source>
</evidence>
<dbReference type="PROSITE" id="PS50178">
    <property type="entry name" value="ZF_FYVE"/>
    <property type="match status" value="1"/>
</dbReference>
<accession>A0A024U752</accession>
<dbReference type="SUPFAM" id="SSF57903">
    <property type="entry name" value="FYVE/PHD zinc finger"/>
    <property type="match status" value="1"/>
</dbReference>
<evidence type="ECO:0000256" key="4">
    <source>
        <dbReference type="PROSITE-ProRule" id="PRU00091"/>
    </source>
</evidence>
<dbReference type="EMBL" id="KI913961">
    <property type="protein sequence ID" value="ETW02049.1"/>
    <property type="molecule type" value="Genomic_DNA"/>
</dbReference>
<protein>
    <recommendedName>
        <fullName evidence="5">FYVE-type domain-containing protein</fullName>
    </recommendedName>
</protein>
<dbReference type="CDD" id="cd00065">
    <property type="entry name" value="FYVE_like_SF"/>
    <property type="match status" value="1"/>
</dbReference>
<proteinExistence type="predicted"/>
<evidence type="ECO:0000256" key="2">
    <source>
        <dbReference type="ARBA" id="ARBA00022771"/>
    </source>
</evidence>
<dbReference type="InterPro" id="IPR013083">
    <property type="entry name" value="Znf_RING/FYVE/PHD"/>
</dbReference>
<keyword evidence="1" id="KW-0479">Metal-binding</keyword>
<dbReference type="OrthoDB" id="79871at2759"/>
<evidence type="ECO:0000256" key="1">
    <source>
        <dbReference type="ARBA" id="ARBA00022723"/>
    </source>
</evidence>
<dbReference type="Pfam" id="PF02318">
    <property type="entry name" value="FYVE_2"/>
    <property type="match status" value="1"/>
</dbReference>